<name>A0ABW5F1U8_9BURK</name>
<feature type="non-terminal residue" evidence="1">
    <location>
        <position position="82"/>
    </location>
</feature>
<accession>A0ABW5F1U8</accession>
<reference evidence="2" key="1">
    <citation type="journal article" date="2019" name="Int. J. Syst. Evol. Microbiol.">
        <title>The Global Catalogue of Microorganisms (GCM) 10K type strain sequencing project: providing services to taxonomists for standard genome sequencing and annotation.</title>
        <authorList>
            <consortium name="The Broad Institute Genomics Platform"/>
            <consortium name="The Broad Institute Genome Sequencing Center for Infectious Disease"/>
            <person name="Wu L."/>
            <person name="Ma J."/>
        </authorList>
    </citation>
    <scope>NUCLEOTIDE SEQUENCE [LARGE SCALE GENOMIC DNA]</scope>
    <source>
        <strain evidence="2">CCUG 62793</strain>
    </source>
</reference>
<gene>
    <name evidence="1" type="ORF">ACFSPV_30940</name>
</gene>
<protein>
    <submittedName>
        <fullName evidence="1">Uncharacterized protein</fullName>
    </submittedName>
</protein>
<dbReference type="EMBL" id="JBHUIG010000047">
    <property type="protein sequence ID" value="MFD2323104.1"/>
    <property type="molecule type" value="Genomic_DNA"/>
</dbReference>
<evidence type="ECO:0000313" key="2">
    <source>
        <dbReference type="Proteomes" id="UP001597287"/>
    </source>
</evidence>
<keyword evidence="2" id="KW-1185">Reference proteome</keyword>
<evidence type="ECO:0000313" key="1">
    <source>
        <dbReference type="EMBL" id="MFD2323104.1"/>
    </source>
</evidence>
<comment type="caution">
    <text evidence="1">The sequence shown here is derived from an EMBL/GenBank/DDBJ whole genome shotgun (WGS) entry which is preliminary data.</text>
</comment>
<proteinExistence type="predicted"/>
<dbReference type="RefSeq" id="WP_386849673.1">
    <property type="nucleotide sequence ID" value="NZ_JBHUIG010000047.1"/>
</dbReference>
<organism evidence="1 2">
    <name type="scientific">Delftia deserti</name>
    <dbReference type="NCBI Taxonomy" id="1651218"/>
    <lineage>
        <taxon>Bacteria</taxon>
        <taxon>Pseudomonadati</taxon>
        <taxon>Pseudomonadota</taxon>
        <taxon>Betaproteobacteria</taxon>
        <taxon>Burkholderiales</taxon>
        <taxon>Comamonadaceae</taxon>
        <taxon>Delftia</taxon>
    </lineage>
</organism>
<dbReference type="Proteomes" id="UP001597287">
    <property type="component" value="Unassembled WGS sequence"/>
</dbReference>
<sequence>MASIGGIDPQLNAEIFGRAKDADTSAEQAQRTGVAASGWIEGDARCCKWAGCRIVRRGAGSGRRQYAFCAINTNKRGIKIPY</sequence>